<sequence length="380" mass="43077">MENILLRRIHRKIYPYLNALRTFHAEAEGEYPKSNGNIMDKEKKRHPYRKIHPWKSTYGFNESLINSVLYNEDGLVAINKPYGISSRTPKPNEIQVNKLPSGIPNAVDYTVADALPVIADRLGYKSLTIIKTPEKFTSGVVLLGASPQIKTAVEKSMRIAEGARILPRTFWAVTRQVPKQLEGESRVAMTLNRVKERKRPVPIIINTWSANARERGDIKILNVQYKVLSHGTYNVASLVEIKSSTTVWHAVRLFAATVLLSPILGDNIYGSRVQNVLGKRLLVNVAVDAAHIPPTLDPDLLTVLKIGKNKDLMIPVHMHLREMYLPSFLRKKNNVVIQAPLHPEFLWTCRQCEFDEKIFENIPSDSEVEHKSLEKRTAVT</sequence>
<evidence type="ECO:0000256" key="1">
    <source>
        <dbReference type="ARBA" id="ARBA00001166"/>
    </source>
</evidence>
<dbReference type="SUPFAM" id="SSF55120">
    <property type="entry name" value="Pseudouridine synthase"/>
    <property type="match status" value="1"/>
</dbReference>
<dbReference type="PANTHER" id="PTHR21600">
    <property type="entry name" value="MITOCHONDRIAL RNA PSEUDOURIDINE SYNTHASE"/>
    <property type="match status" value="1"/>
</dbReference>
<name>A0A9R1SWE9_9HYME</name>
<dbReference type="InterPro" id="IPR050188">
    <property type="entry name" value="RluA_PseudoU_synthase"/>
</dbReference>
<protein>
    <submittedName>
        <fullName evidence="5">RNA pseudouridylate synthase domain-containing protein 3</fullName>
    </submittedName>
</protein>
<accession>A0A9R1SWE9</accession>
<keyword evidence="4" id="KW-1185">Reference proteome</keyword>
<organism evidence="4 5">
    <name type="scientific">Fopius arisanus</name>
    <dbReference type="NCBI Taxonomy" id="64838"/>
    <lineage>
        <taxon>Eukaryota</taxon>
        <taxon>Metazoa</taxon>
        <taxon>Ecdysozoa</taxon>
        <taxon>Arthropoda</taxon>
        <taxon>Hexapoda</taxon>
        <taxon>Insecta</taxon>
        <taxon>Pterygota</taxon>
        <taxon>Neoptera</taxon>
        <taxon>Endopterygota</taxon>
        <taxon>Hymenoptera</taxon>
        <taxon>Apocrita</taxon>
        <taxon>Ichneumonoidea</taxon>
        <taxon>Braconidae</taxon>
        <taxon>Opiinae</taxon>
        <taxon>Fopius</taxon>
    </lineage>
</organism>
<dbReference type="GO" id="GO:0003723">
    <property type="term" value="F:RNA binding"/>
    <property type="evidence" value="ECO:0007669"/>
    <property type="project" value="InterPro"/>
</dbReference>
<proteinExistence type="inferred from homology"/>
<reference evidence="5" key="1">
    <citation type="submission" date="2025-08" db="UniProtKB">
        <authorList>
            <consortium name="RefSeq"/>
        </authorList>
    </citation>
    <scope>IDENTIFICATION</scope>
    <source>
        <strain evidence="5">USDA-PBARC FA_bdor</strain>
        <tissue evidence="5">Whole organism</tissue>
    </source>
</reference>
<dbReference type="AlphaFoldDB" id="A0A9R1SWE9"/>
<gene>
    <name evidence="5" type="primary">LOC105263708</name>
</gene>
<dbReference type="PANTHER" id="PTHR21600:SF83">
    <property type="entry name" value="PSEUDOURIDYLATE SYNTHASE RPUSD4, MITOCHONDRIAL"/>
    <property type="match status" value="1"/>
</dbReference>
<dbReference type="KEGG" id="fas:105263708"/>
<evidence type="ECO:0000256" key="3">
    <source>
        <dbReference type="ARBA" id="ARBA00023235"/>
    </source>
</evidence>
<dbReference type="InterPro" id="IPR020103">
    <property type="entry name" value="PsdUridine_synth_cat_dom_sf"/>
</dbReference>
<dbReference type="Proteomes" id="UP000694866">
    <property type="component" value="Unplaced"/>
</dbReference>
<dbReference type="GeneID" id="105263708"/>
<comment type="similarity">
    <text evidence="2">Belongs to the pseudouridine synthase RluA family.</text>
</comment>
<comment type="catalytic activity">
    <reaction evidence="1">
        <text>a uridine in mRNA = a pseudouridine in mRNA</text>
        <dbReference type="Rhea" id="RHEA:56644"/>
        <dbReference type="Rhea" id="RHEA-COMP:14658"/>
        <dbReference type="Rhea" id="RHEA-COMP:14659"/>
        <dbReference type="ChEBI" id="CHEBI:65314"/>
        <dbReference type="ChEBI" id="CHEBI:65315"/>
    </reaction>
</comment>
<keyword evidence="3" id="KW-0413">Isomerase</keyword>
<evidence type="ECO:0000313" key="5">
    <source>
        <dbReference type="RefSeq" id="XP_011298397.1"/>
    </source>
</evidence>
<dbReference type="RefSeq" id="XP_011298397.1">
    <property type="nucleotide sequence ID" value="XM_011300095.1"/>
</dbReference>
<dbReference type="OrthoDB" id="428658at2759"/>
<dbReference type="GO" id="GO:0001522">
    <property type="term" value="P:pseudouridine synthesis"/>
    <property type="evidence" value="ECO:0007669"/>
    <property type="project" value="InterPro"/>
</dbReference>
<dbReference type="GO" id="GO:0009982">
    <property type="term" value="F:pseudouridine synthase activity"/>
    <property type="evidence" value="ECO:0007669"/>
    <property type="project" value="InterPro"/>
</dbReference>
<dbReference type="Gene3D" id="3.30.2350.10">
    <property type="entry name" value="Pseudouridine synthase"/>
    <property type="match status" value="1"/>
</dbReference>
<evidence type="ECO:0000256" key="2">
    <source>
        <dbReference type="ARBA" id="ARBA00010876"/>
    </source>
</evidence>
<evidence type="ECO:0000313" key="4">
    <source>
        <dbReference type="Proteomes" id="UP000694866"/>
    </source>
</evidence>